<protein>
    <recommendedName>
        <fullName evidence="4">SpeK</fullName>
    </recommendedName>
</protein>
<evidence type="ECO:0000313" key="3">
    <source>
        <dbReference type="Proteomes" id="UP000000564"/>
    </source>
</evidence>
<proteinExistence type="predicted"/>
<sequence length="97" mass="11530">MFQKLKNLIDRYSWFVFIMMILVLFLNYIYPFDPSLSGLQLEWLIMTQVFPGLGIVCAMVAIIFKKFNLFVLALILYFALWLKLFLAFSFFTYFLGV</sequence>
<accession>A0A0H2UW99</accession>
<dbReference type="RefSeq" id="WP_002983113.1">
    <property type="nucleotide sequence ID" value="NC_004070.1"/>
</dbReference>
<feature type="transmembrane region" description="Helical" evidence="1">
    <location>
        <begin position="43"/>
        <end position="64"/>
    </location>
</feature>
<keyword evidence="1" id="KW-0812">Transmembrane</keyword>
<dbReference type="AlphaFoldDB" id="A0A0H2UW99"/>
<keyword evidence="1" id="KW-1133">Transmembrane helix</keyword>
<evidence type="ECO:0000256" key="1">
    <source>
        <dbReference type="SAM" id="Phobius"/>
    </source>
</evidence>
<reference evidence="2 3" key="1">
    <citation type="journal article" date="2002" name="Proc. Natl. Acad. Sci. U.S.A.">
        <title>Genome sequence of a serotype M3 strain of group A Streptococcus: phage-encoded toxins, the high-virulence phenotype, and clone emergence.</title>
        <authorList>
            <person name="Beres S.B."/>
            <person name="Sylva G.L."/>
            <person name="Barbian K.D."/>
            <person name="Lei B."/>
            <person name="Hoff J.S."/>
            <person name="Mammarella N.D."/>
            <person name="Liu M.Y."/>
            <person name="Smoot J.C."/>
            <person name="Porcella S.F."/>
            <person name="Parkins L.D."/>
            <person name="Campbell D.S."/>
            <person name="Smith T.M."/>
            <person name="McCormick J.K."/>
            <person name="Leung D.Y."/>
            <person name="Schlievert P.M."/>
            <person name="Musser J.M."/>
        </authorList>
    </citation>
    <scope>NUCLEOTIDE SEQUENCE [LARGE SCALE GENOMIC DNA]</scope>
    <source>
        <strain evidence="3">ATCC BAA-595 / MGAS315</strain>
    </source>
</reference>
<organism evidence="2 3">
    <name type="scientific">Streptococcus pyogenes serotype M3 (strain ATCC BAA-595 / MGAS315)</name>
    <dbReference type="NCBI Taxonomy" id="198466"/>
    <lineage>
        <taxon>Bacteria</taxon>
        <taxon>Bacillati</taxon>
        <taxon>Bacillota</taxon>
        <taxon>Bacilli</taxon>
        <taxon>Lactobacillales</taxon>
        <taxon>Streptococcaceae</taxon>
        <taxon>Streptococcus</taxon>
    </lineage>
</organism>
<name>A0A0H2UW99_STRP3</name>
<dbReference type="KEGG" id="spg:SpyM3_1583"/>
<feature type="transmembrane region" description="Helical" evidence="1">
    <location>
        <begin position="71"/>
        <end position="95"/>
    </location>
</feature>
<feature type="transmembrane region" description="Helical" evidence="1">
    <location>
        <begin position="12"/>
        <end position="31"/>
    </location>
</feature>
<dbReference type="EMBL" id="AE014074">
    <property type="protein sequence ID" value="AAM80190.1"/>
    <property type="molecule type" value="Genomic_DNA"/>
</dbReference>
<evidence type="ECO:0000313" key="2">
    <source>
        <dbReference type="EMBL" id="AAM80190.1"/>
    </source>
</evidence>
<dbReference type="GeneID" id="69900284"/>
<dbReference type="HOGENOM" id="CLU_183100_0_0_9"/>
<keyword evidence="1" id="KW-0472">Membrane</keyword>
<evidence type="ECO:0008006" key="4">
    <source>
        <dbReference type="Google" id="ProtNLM"/>
    </source>
</evidence>
<dbReference type="Proteomes" id="UP000000564">
    <property type="component" value="Chromosome"/>
</dbReference>
<gene>
    <name evidence="2" type="ordered locus">SpyM3_1583</name>
</gene>